<dbReference type="Gramene" id="Mp1g19430.1">
    <property type="protein sequence ID" value="Mp1g19430.1.cds"/>
    <property type="gene ID" value="Mp1g19430"/>
</dbReference>
<accession>A0A2R6XW00</accession>
<feature type="domain" description="Dihydrodipicolinate reductase N-terminal" evidence="8">
    <location>
        <begin position="45"/>
        <end position="173"/>
    </location>
</feature>
<keyword evidence="7" id="KW-0457">Lysine biosynthesis</keyword>
<keyword evidence="4" id="KW-0220">Diaminopimelate biosynthesis</keyword>
<dbReference type="InterPro" id="IPR022663">
    <property type="entry name" value="DapB_C"/>
</dbReference>
<dbReference type="Proteomes" id="UP000244005">
    <property type="component" value="Unassembled WGS sequence"/>
</dbReference>
<dbReference type="AlphaFoldDB" id="A0A2R6XW00"/>
<evidence type="ECO:0000256" key="3">
    <source>
        <dbReference type="ARBA" id="ARBA00022857"/>
    </source>
</evidence>
<reference evidence="11" key="1">
    <citation type="journal article" date="2017" name="Cell">
        <title>Insights into land plant evolution garnered from the Marchantia polymorpha genome.</title>
        <authorList>
            <person name="Bowman J.L."/>
            <person name="Kohchi T."/>
            <person name="Yamato K.T."/>
            <person name="Jenkins J."/>
            <person name="Shu S."/>
            <person name="Ishizaki K."/>
            <person name="Yamaoka S."/>
            <person name="Nishihama R."/>
            <person name="Nakamura Y."/>
            <person name="Berger F."/>
            <person name="Adam C."/>
            <person name="Aki S.S."/>
            <person name="Althoff F."/>
            <person name="Araki T."/>
            <person name="Arteaga-Vazquez M.A."/>
            <person name="Balasubrmanian S."/>
            <person name="Barry K."/>
            <person name="Bauer D."/>
            <person name="Boehm C.R."/>
            <person name="Briginshaw L."/>
            <person name="Caballero-Perez J."/>
            <person name="Catarino B."/>
            <person name="Chen F."/>
            <person name="Chiyoda S."/>
            <person name="Chovatia M."/>
            <person name="Davies K.M."/>
            <person name="Delmans M."/>
            <person name="Demura T."/>
            <person name="Dierschke T."/>
            <person name="Dolan L."/>
            <person name="Dorantes-Acosta A.E."/>
            <person name="Eklund D.M."/>
            <person name="Florent S.N."/>
            <person name="Flores-Sandoval E."/>
            <person name="Fujiyama A."/>
            <person name="Fukuzawa H."/>
            <person name="Galik B."/>
            <person name="Grimanelli D."/>
            <person name="Grimwood J."/>
            <person name="Grossniklaus U."/>
            <person name="Hamada T."/>
            <person name="Haseloff J."/>
            <person name="Hetherington A.J."/>
            <person name="Higo A."/>
            <person name="Hirakawa Y."/>
            <person name="Hundley H.N."/>
            <person name="Ikeda Y."/>
            <person name="Inoue K."/>
            <person name="Inoue S.I."/>
            <person name="Ishida S."/>
            <person name="Jia Q."/>
            <person name="Kakita M."/>
            <person name="Kanazawa T."/>
            <person name="Kawai Y."/>
            <person name="Kawashima T."/>
            <person name="Kennedy M."/>
            <person name="Kinose K."/>
            <person name="Kinoshita T."/>
            <person name="Kohara Y."/>
            <person name="Koide E."/>
            <person name="Komatsu K."/>
            <person name="Kopischke S."/>
            <person name="Kubo M."/>
            <person name="Kyozuka J."/>
            <person name="Lagercrantz U."/>
            <person name="Lin S.S."/>
            <person name="Lindquist E."/>
            <person name="Lipzen A.M."/>
            <person name="Lu C.W."/>
            <person name="De Luna E."/>
            <person name="Martienssen R.A."/>
            <person name="Minamino N."/>
            <person name="Mizutani M."/>
            <person name="Mizutani M."/>
            <person name="Mochizuki N."/>
            <person name="Monte I."/>
            <person name="Mosher R."/>
            <person name="Nagasaki H."/>
            <person name="Nakagami H."/>
            <person name="Naramoto S."/>
            <person name="Nishitani K."/>
            <person name="Ohtani M."/>
            <person name="Okamoto T."/>
            <person name="Okumura M."/>
            <person name="Phillips J."/>
            <person name="Pollak B."/>
            <person name="Reinders A."/>
            <person name="Rovekamp M."/>
            <person name="Sano R."/>
            <person name="Sawa S."/>
            <person name="Schmid M.W."/>
            <person name="Shirakawa M."/>
            <person name="Solano R."/>
            <person name="Spunde A."/>
            <person name="Suetsugu N."/>
            <person name="Sugano S."/>
            <person name="Sugiyama A."/>
            <person name="Sun R."/>
            <person name="Suzuki Y."/>
            <person name="Takenaka M."/>
            <person name="Takezawa D."/>
            <person name="Tomogane H."/>
            <person name="Tsuzuki M."/>
            <person name="Ueda T."/>
            <person name="Umeda M."/>
            <person name="Ward J.M."/>
            <person name="Watanabe Y."/>
            <person name="Yazaki K."/>
            <person name="Yokoyama R."/>
            <person name="Yoshitake Y."/>
            <person name="Yotsui I."/>
            <person name="Zachgo S."/>
            <person name="Schmutz J."/>
        </authorList>
    </citation>
    <scope>NUCLEOTIDE SEQUENCE [LARGE SCALE GENOMIC DNA]</scope>
    <source>
        <strain evidence="11">Tak-1</strain>
    </source>
</reference>
<dbReference type="Gene3D" id="3.40.50.720">
    <property type="entry name" value="NAD(P)-binding Rossmann-like Domain"/>
    <property type="match status" value="1"/>
</dbReference>
<dbReference type="PIRSF" id="PIRSF000161">
    <property type="entry name" value="DHPR"/>
    <property type="match status" value="1"/>
</dbReference>
<dbReference type="Pfam" id="PF05173">
    <property type="entry name" value="DapB_C"/>
    <property type="match status" value="1"/>
</dbReference>
<evidence type="ECO:0008006" key="12">
    <source>
        <dbReference type="Google" id="ProtNLM"/>
    </source>
</evidence>
<evidence type="ECO:0000256" key="7">
    <source>
        <dbReference type="ARBA" id="ARBA00023154"/>
    </source>
</evidence>
<name>A0A2R6XW00_MARPO</name>
<dbReference type="GO" id="GO:0008839">
    <property type="term" value="F:4-hydroxy-tetrahydrodipicolinate reductase"/>
    <property type="evidence" value="ECO:0007669"/>
    <property type="project" value="InterPro"/>
</dbReference>
<proteinExistence type="inferred from homology"/>
<evidence type="ECO:0000256" key="5">
    <source>
        <dbReference type="ARBA" id="ARBA00023002"/>
    </source>
</evidence>
<evidence type="ECO:0000256" key="2">
    <source>
        <dbReference type="ARBA" id="ARBA00022605"/>
    </source>
</evidence>
<keyword evidence="6" id="KW-0520">NAD</keyword>
<dbReference type="InterPro" id="IPR000846">
    <property type="entry name" value="DapB_N"/>
</dbReference>
<dbReference type="GO" id="GO:0009089">
    <property type="term" value="P:lysine biosynthetic process via diaminopimelate"/>
    <property type="evidence" value="ECO:0007669"/>
    <property type="project" value="InterPro"/>
</dbReference>
<dbReference type="PANTHER" id="PTHR20836:SF6">
    <property type="entry name" value="DIHYDRODIPICOLINATE REDUCTASE-LIKE PROTEIN CRR1, CHLOROPLASTIC"/>
    <property type="match status" value="1"/>
</dbReference>
<dbReference type="CDD" id="cd02274">
    <property type="entry name" value="DHDPR_N"/>
    <property type="match status" value="1"/>
</dbReference>
<evidence type="ECO:0000256" key="1">
    <source>
        <dbReference type="ARBA" id="ARBA00006642"/>
    </source>
</evidence>
<keyword evidence="5" id="KW-0560">Oxidoreductase</keyword>
<dbReference type="Pfam" id="PF01113">
    <property type="entry name" value="DapB_N"/>
    <property type="match status" value="1"/>
</dbReference>
<evidence type="ECO:0000313" key="10">
    <source>
        <dbReference type="EMBL" id="PTQ50262.1"/>
    </source>
</evidence>
<dbReference type="GO" id="GO:0019684">
    <property type="term" value="P:photosynthesis, light reaction"/>
    <property type="evidence" value="ECO:0007669"/>
    <property type="project" value="EnsemblPlants"/>
</dbReference>
<dbReference type="SUPFAM" id="SSF55347">
    <property type="entry name" value="Glyceraldehyde-3-phosphate dehydrogenase-like, C-terminal domain"/>
    <property type="match status" value="1"/>
</dbReference>
<dbReference type="GO" id="GO:0009570">
    <property type="term" value="C:chloroplast stroma"/>
    <property type="evidence" value="ECO:0000318"/>
    <property type="project" value="GO_Central"/>
</dbReference>
<evidence type="ECO:0000256" key="4">
    <source>
        <dbReference type="ARBA" id="ARBA00022915"/>
    </source>
</evidence>
<dbReference type="GO" id="GO:0019877">
    <property type="term" value="P:diaminopimelate biosynthetic process"/>
    <property type="evidence" value="ECO:0007669"/>
    <property type="project" value="UniProtKB-KW"/>
</dbReference>
<dbReference type="SUPFAM" id="SSF51735">
    <property type="entry name" value="NAD(P)-binding Rossmann-fold domains"/>
    <property type="match status" value="1"/>
</dbReference>
<evidence type="ECO:0000313" key="11">
    <source>
        <dbReference type="Proteomes" id="UP000244005"/>
    </source>
</evidence>
<dbReference type="OMA" id="VYVPKIK"/>
<organism evidence="10 11">
    <name type="scientific">Marchantia polymorpha</name>
    <name type="common">Common liverwort</name>
    <name type="synonym">Marchantia aquatica</name>
    <dbReference type="NCBI Taxonomy" id="3197"/>
    <lineage>
        <taxon>Eukaryota</taxon>
        <taxon>Viridiplantae</taxon>
        <taxon>Streptophyta</taxon>
        <taxon>Embryophyta</taxon>
        <taxon>Marchantiophyta</taxon>
        <taxon>Marchantiopsida</taxon>
        <taxon>Marchantiidae</taxon>
        <taxon>Marchantiales</taxon>
        <taxon>Marchantiaceae</taxon>
        <taxon>Marchantia</taxon>
    </lineage>
</organism>
<dbReference type="InterPro" id="IPR023940">
    <property type="entry name" value="DHDPR_bac"/>
</dbReference>
<protein>
    <recommendedName>
        <fullName evidence="12">Dihydrodipicolinate reductase C-terminal domain-containing protein</fullName>
    </recommendedName>
</protein>
<evidence type="ECO:0000259" key="8">
    <source>
        <dbReference type="Pfam" id="PF01113"/>
    </source>
</evidence>
<evidence type="ECO:0000259" key="9">
    <source>
        <dbReference type="Pfam" id="PF05173"/>
    </source>
</evidence>
<dbReference type="EMBL" id="KZ772673">
    <property type="protein sequence ID" value="PTQ50262.1"/>
    <property type="molecule type" value="Genomic_DNA"/>
</dbReference>
<dbReference type="OrthoDB" id="1931703at2759"/>
<dbReference type="InterPro" id="IPR036291">
    <property type="entry name" value="NAD(P)-bd_dom_sf"/>
</dbReference>
<keyword evidence="11" id="KW-1185">Reference proteome</keyword>
<sequence>MALVRTPIVPSALFVGTKHPGCTPRAPRRARLCVRSAGNIKTNNIKVVVNGAGRELGRAAIAAIHKARGMEVAGAVDVQFVGRDAGEIAGLDEALELPIVNDLVMVLGSLSQNTTSGVMVDFNTESKVVYDNVRQATAFGLKSVVCGAALEPEDLDALSTFCEKSSMGCIVAPTLSIGRILLQQAAVAAAFNYGYAEIIESQPGSKVYPSSEAQELAQNLSGLGRIYNDGDLSQQHVARGAVVGDGVRVHSLSTPSGTSSLEIRLSSPWEVLSYKHDISDVRALMPGLLLAIRRVVRLKNLVYGLEKIL</sequence>
<comment type="similarity">
    <text evidence="1">Belongs to the DapB family.</text>
</comment>
<dbReference type="PANTHER" id="PTHR20836">
    <property type="entry name" value="DIHYDRODIPICOLINATE REDUCTASE"/>
    <property type="match status" value="1"/>
</dbReference>
<feature type="domain" description="Dihydrodipicolinate reductase C-terminal" evidence="9">
    <location>
        <begin position="182"/>
        <end position="309"/>
    </location>
</feature>
<evidence type="ECO:0000256" key="6">
    <source>
        <dbReference type="ARBA" id="ARBA00023027"/>
    </source>
</evidence>
<keyword evidence="3" id="KW-0521">NADP</keyword>
<gene>
    <name evidence="10" type="ORF">MARPO_0001s0282</name>
</gene>
<keyword evidence="2" id="KW-0028">Amino-acid biosynthesis</keyword>